<dbReference type="InterPro" id="IPR046357">
    <property type="entry name" value="PPIase_dom_sf"/>
</dbReference>
<evidence type="ECO:0000256" key="3">
    <source>
        <dbReference type="ARBA" id="ARBA00022519"/>
    </source>
</evidence>
<evidence type="ECO:0000256" key="6">
    <source>
        <dbReference type="ARBA" id="ARBA00023136"/>
    </source>
</evidence>
<dbReference type="PANTHER" id="PTHR47529">
    <property type="entry name" value="PEPTIDYL-PROLYL CIS-TRANS ISOMERASE D"/>
    <property type="match status" value="1"/>
</dbReference>
<evidence type="ECO:0000256" key="8">
    <source>
        <dbReference type="ARBA" id="ARBA00038408"/>
    </source>
</evidence>
<dbReference type="SUPFAM" id="SSF54534">
    <property type="entry name" value="FKBP-like"/>
    <property type="match status" value="1"/>
</dbReference>
<keyword evidence="7" id="KW-0143">Chaperone</keyword>
<evidence type="ECO:0000259" key="12">
    <source>
        <dbReference type="PROSITE" id="PS50198"/>
    </source>
</evidence>
<proteinExistence type="inferred from homology"/>
<dbReference type="InterPro" id="IPR052029">
    <property type="entry name" value="PpiD_chaperone"/>
</dbReference>
<dbReference type="Gene3D" id="1.10.4030.10">
    <property type="entry name" value="Porin chaperone SurA, peptide-binding domain"/>
    <property type="match status" value="1"/>
</dbReference>
<dbReference type="GO" id="GO:0005886">
    <property type="term" value="C:plasma membrane"/>
    <property type="evidence" value="ECO:0007669"/>
    <property type="project" value="UniProtKB-SubCell"/>
</dbReference>
<name>A0A3B0VUF7_9ZZZZ</name>
<keyword evidence="3" id="KW-0997">Cell inner membrane</keyword>
<evidence type="ECO:0000256" key="4">
    <source>
        <dbReference type="ARBA" id="ARBA00022692"/>
    </source>
</evidence>
<evidence type="ECO:0000256" key="2">
    <source>
        <dbReference type="ARBA" id="ARBA00022475"/>
    </source>
</evidence>
<comment type="subcellular location">
    <subcellularLocation>
        <location evidence="1">Cell inner membrane</location>
        <topology evidence="1">Single-pass type II membrane protein</topology>
        <orientation evidence="1">Periplasmic side</orientation>
    </subcellularLocation>
</comment>
<keyword evidence="4 11" id="KW-0812">Transmembrane</keyword>
<dbReference type="SUPFAM" id="SSF109998">
    <property type="entry name" value="Triger factor/SurA peptide-binding domain-like"/>
    <property type="match status" value="1"/>
</dbReference>
<feature type="domain" description="PpiC" evidence="12">
    <location>
        <begin position="266"/>
        <end position="360"/>
    </location>
</feature>
<dbReference type="PANTHER" id="PTHR47529:SF1">
    <property type="entry name" value="PERIPLASMIC CHAPERONE PPID"/>
    <property type="match status" value="1"/>
</dbReference>
<keyword evidence="2" id="KW-1003">Cell membrane</keyword>
<sequence>MLTWIRNKSTGLFMTIVMILLIAAFALWGVGDYISQSGNDSLATVNGVTISNTEYVNQFASYRQNMISQFGEGFDPSYFDSPILRRNYLESMINSELVRQVAIDNGFTVTAEEIRQTLEEAPAFKDENGQFDKTLYAAFLSQTNQSAIMLQMKIAQEQAGQALNGIFDQSSFVTPFEAKQMALLNKQTRDIEYLTISPDKFIEGVEVTDAEIDSYYNDNSAQYMTEEMVSVMYIELKAEDVAGSIEIAEADALEYYESNRSAYGLPEQRKTAHILVNEGDDAEQLLQEIQDKLAAGEDFAELSKTYSQDLGSASSGGDLGWVSPDDMVEEFNDTLFAMDVNTVSEPVKTQFGYHIIQLNEIKESNAPIYEAVKADIIQALQAKEAETLFLDKVSALAEESLDAQSGLEQVAESNGYELKTTEFFPRTGGLDLAANQGFIQAAYSENVKENLLNSDIINISDTHVVFLHLNEVKTADLKPLSDVKESIVTALSNLKANEVAKTLADSVVESVNSADQDLATAAVTNELELLTADAVARTGSSLPFNLAKSVFELSRPTDGADAVHLLEGNGADLVVLKLLAVNVADLEAIEDISVESVQLSRNIKSNEQQLLIKALRQAADVTINEDLLNQANNL</sequence>
<evidence type="ECO:0000256" key="5">
    <source>
        <dbReference type="ARBA" id="ARBA00022989"/>
    </source>
</evidence>
<protein>
    <recommendedName>
        <fullName evidence="9">Periplasmic chaperone PpiD</fullName>
    </recommendedName>
    <alternativeName>
        <fullName evidence="10">Periplasmic folding chaperone</fullName>
    </alternativeName>
</protein>
<dbReference type="GO" id="GO:0003755">
    <property type="term" value="F:peptidyl-prolyl cis-trans isomerase activity"/>
    <property type="evidence" value="ECO:0007669"/>
    <property type="project" value="InterPro"/>
</dbReference>
<dbReference type="AlphaFoldDB" id="A0A3B0VUF7"/>
<comment type="similarity">
    <text evidence="8">Belongs to the PpiD chaperone family.</text>
</comment>
<accession>A0A3B0VUF7</accession>
<evidence type="ECO:0000256" key="1">
    <source>
        <dbReference type="ARBA" id="ARBA00004382"/>
    </source>
</evidence>
<feature type="transmembrane region" description="Helical" evidence="11">
    <location>
        <begin position="12"/>
        <end position="31"/>
    </location>
</feature>
<keyword evidence="5 11" id="KW-1133">Transmembrane helix</keyword>
<keyword evidence="6 11" id="KW-0472">Membrane</keyword>
<evidence type="ECO:0000256" key="9">
    <source>
        <dbReference type="ARBA" id="ARBA00040743"/>
    </source>
</evidence>
<dbReference type="EMBL" id="UOFA01000059">
    <property type="protein sequence ID" value="VAW44010.1"/>
    <property type="molecule type" value="Genomic_DNA"/>
</dbReference>
<organism evidence="13">
    <name type="scientific">hydrothermal vent metagenome</name>
    <dbReference type="NCBI Taxonomy" id="652676"/>
    <lineage>
        <taxon>unclassified sequences</taxon>
        <taxon>metagenomes</taxon>
        <taxon>ecological metagenomes</taxon>
    </lineage>
</organism>
<dbReference type="PROSITE" id="PS50198">
    <property type="entry name" value="PPIC_PPIASE_2"/>
    <property type="match status" value="1"/>
</dbReference>
<evidence type="ECO:0000256" key="10">
    <source>
        <dbReference type="ARBA" id="ARBA00042775"/>
    </source>
</evidence>
<dbReference type="InterPro" id="IPR027304">
    <property type="entry name" value="Trigger_fact/SurA_dom_sf"/>
</dbReference>
<dbReference type="InterPro" id="IPR000297">
    <property type="entry name" value="PPIase_PpiC"/>
</dbReference>
<evidence type="ECO:0000256" key="7">
    <source>
        <dbReference type="ARBA" id="ARBA00023186"/>
    </source>
</evidence>
<dbReference type="Pfam" id="PF13624">
    <property type="entry name" value="SurA_N_3"/>
    <property type="match status" value="1"/>
</dbReference>
<reference evidence="13" key="1">
    <citation type="submission" date="2018-06" db="EMBL/GenBank/DDBJ databases">
        <authorList>
            <person name="Zhirakovskaya E."/>
        </authorList>
    </citation>
    <scope>NUCLEOTIDE SEQUENCE</scope>
</reference>
<gene>
    <name evidence="13" type="ORF">MNBD_GAMMA02-557</name>
</gene>
<dbReference type="Gene3D" id="3.10.50.40">
    <property type="match status" value="1"/>
</dbReference>
<dbReference type="Pfam" id="PF13616">
    <property type="entry name" value="Rotamase_3"/>
    <property type="match status" value="1"/>
</dbReference>
<evidence type="ECO:0000313" key="13">
    <source>
        <dbReference type="EMBL" id="VAW44010.1"/>
    </source>
</evidence>
<evidence type="ECO:0000256" key="11">
    <source>
        <dbReference type="SAM" id="Phobius"/>
    </source>
</evidence>